<accession>A0A2H4ZNF8</accession>
<geneLocation type="plastid" evidence="1"/>
<reference evidence="1" key="1">
    <citation type="submission" date="2017-10" db="EMBL/GenBank/DDBJ databases">
        <title>Paulinella longichromatophora chromatophore genome.</title>
        <authorList>
            <person name="Lhee D."/>
            <person name="Yoon H.S."/>
        </authorList>
    </citation>
    <scope>NUCLEOTIDE SEQUENCE</scope>
</reference>
<evidence type="ECO:0000313" key="1">
    <source>
        <dbReference type="EMBL" id="AUG32039.1"/>
    </source>
</evidence>
<dbReference type="SUPFAM" id="SSF63748">
    <property type="entry name" value="Tudor/PWWP/MBT"/>
    <property type="match status" value="1"/>
</dbReference>
<organism evidence="1">
    <name type="scientific">Paulinella longichromatophora</name>
    <dbReference type="NCBI Taxonomy" id="1708747"/>
    <lineage>
        <taxon>Eukaryota</taxon>
        <taxon>Sar</taxon>
        <taxon>Rhizaria</taxon>
        <taxon>Cercozoa</taxon>
        <taxon>Imbricatea</taxon>
        <taxon>Silicofilosea</taxon>
        <taxon>Euglyphida</taxon>
        <taxon>Paulinellidae</taxon>
        <taxon>Paulinella</taxon>
    </lineage>
</organism>
<name>A0A2H4ZNF8_9EUKA</name>
<keyword evidence="1" id="KW-0934">Plastid</keyword>
<gene>
    <name evidence="1" type="ORF">PLO_023</name>
</gene>
<sequence>MSGVRVLHGAFNIPSCSFEVPDMELDLQPGDVVKVLESAALGWVRARVIRVKSGGRVVVQSDQGREFTVRGNQVRLIQAAGFRP</sequence>
<dbReference type="EMBL" id="MG264610">
    <property type="protein sequence ID" value="AUG32039.1"/>
    <property type="molecule type" value="Genomic_DNA"/>
</dbReference>
<protein>
    <submittedName>
        <fullName evidence="1">Uncharacterized protein</fullName>
    </submittedName>
</protein>
<proteinExistence type="predicted"/>
<dbReference type="AlphaFoldDB" id="A0A2H4ZNF8"/>